<dbReference type="Proteomes" id="UP000672032">
    <property type="component" value="Chromosome 1"/>
</dbReference>
<evidence type="ECO:0000256" key="1">
    <source>
        <dbReference type="SAM" id="Phobius"/>
    </source>
</evidence>
<dbReference type="EMBL" id="CP063405">
    <property type="protein sequence ID" value="QSZ29490.1"/>
    <property type="molecule type" value="Genomic_DNA"/>
</dbReference>
<accession>A0A8A3NZD9</accession>
<feature type="transmembrane region" description="Helical" evidence="1">
    <location>
        <begin position="6"/>
        <end position="28"/>
    </location>
</feature>
<keyword evidence="1" id="KW-0812">Transmembrane</keyword>
<keyword evidence="3" id="KW-1185">Reference proteome</keyword>
<dbReference type="OrthoDB" id="271448at2759"/>
<keyword evidence="1" id="KW-0472">Membrane</keyword>
<organism evidence="2 3">
    <name type="scientific">Monilinia vaccinii-corymbosi</name>
    <dbReference type="NCBI Taxonomy" id="61207"/>
    <lineage>
        <taxon>Eukaryota</taxon>
        <taxon>Fungi</taxon>
        <taxon>Dikarya</taxon>
        <taxon>Ascomycota</taxon>
        <taxon>Pezizomycotina</taxon>
        <taxon>Leotiomycetes</taxon>
        <taxon>Helotiales</taxon>
        <taxon>Sclerotiniaceae</taxon>
        <taxon>Monilinia</taxon>
    </lineage>
</organism>
<name>A0A8A3NZD9_9HELO</name>
<keyword evidence="1" id="KW-1133">Transmembrane helix</keyword>
<evidence type="ECO:0000313" key="3">
    <source>
        <dbReference type="Proteomes" id="UP000672032"/>
    </source>
</evidence>
<proteinExistence type="predicted"/>
<gene>
    <name evidence="2" type="ORF">DSL72_004004</name>
</gene>
<reference evidence="2" key="1">
    <citation type="submission" date="2020-10" db="EMBL/GenBank/DDBJ databases">
        <title>Genome Sequence of Monilinia vaccinii-corymbosi Sheds Light on Mummy Berry Disease Infection of Blueberry and Mating Type.</title>
        <authorList>
            <person name="Yow A.G."/>
            <person name="Zhang Y."/>
            <person name="Bansal K."/>
            <person name="Eacker S.M."/>
            <person name="Sullivan S."/>
            <person name="Liachko I."/>
            <person name="Cubeta M.A."/>
            <person name="Rollins J.A."/>
            <person name="Ashrafi H."/>
        </authorList>
    </citation>
    <scope>NUCLEOTIDE SEQUENCE</scope>
    <source>
        <strain evidence="2">RL-1</strain>
    </source>
</reference>
<sequence length="151" mass="17053">MFDSEAQSATYLTFSSRTLLFITIRIFVQRHAMRYRAVLLSVSIQKMAQIPIPNTHKMFAFWWAYDLTVCAAVCSSKSKPGCTFFVTYILDENGQNGVLQLLTRRHGTRTGFTVPYGSERAIIVTGQYDAQGNHYAIGHSFGFTVDSYKAE</sequence>
<protein>
    <submittedName>
        <fullName evidence="2">Uncharacterized protein</fullName>
    </submittedName>
</protein>
<evidence type="ECO:0000313" key="2">
    <source>
        <dbReference type="EMBL" id="QSZ29490.1"/>
    </source>
</evidence>
<dbReference type="AlphaFoldDB" id="A0A8A3NZD9"/>